<comment type="caution">
    <text evidence="2">The sequence shown here is derived from an EMBL/GenBank/DDBJ whole genome shotgun (WGS) entry which is preliminary data.</text>
</comment>
<dbReference type="Proteomes" id="UP000239549">
    <property type="component" value="Unassembled WGS sequence"/>
</dbReference>
<protein>
    <submittedName>
        <fullName evidence="2">EAL domain/GGDEF domain protein</fullName>
    </submittedName>
</protein>
<dbReference type="SMART" id="SM00052">
    <property type="entry name" value="EAL"/>
    <property type="match status" value="1"/>
</dbReference>
<proteinExistence type="predicted"/>
<sequence length="247" mass="27393">MDVMRIIDSGRLRILFQPIRDRRKNVVVGYEALVRGPEGSPLELPKKLFKAARKAGGRQELEMACFRKALSVYRSRLIGSGALLFVNFHPVVLSSCIDEILFELDGCRKKTVIEITEASKIRCGRDVFRQLKNGGVRVALDDVGIGDRSLSSICDLESDYLKVDKGVVRGIVSGNGSADKYGLVLSFLVKFGKQSGARVIVEGIETLEQLRLTDKTGVELVQGFYFDRPMPAEHWADSGNKLVVTKM</sequence>
<dbReference type="GO" id="GO:0071111">
    <property type="term" value="F:cyclic-guanylate-specific phosphodiesterase activity"/>
    <property type="evidence" value="ECO:0007669"/>
    <property type="project" value="InterPro"/>
</dbReference>
<dbReference type="CDD" id="cd01948">
    <property type="entry name" value="EAL"/>
    <property type="match status" value="1"/>
</dbReference>
<dbReference type="PROSITE" id="PS50883">
    <property type="entry name" value="EAL"/>
    <property type="match status" value="1"/>
</dbReference>
<accession>A0A2L2XGD2</accession>
<dbReference type="Gene3D" id="3.20.20.450">
    <property type="entry name" value="EAL domain"/>
    <property type="match status" value="1"/>
</dbReference>
<keyword evidence="3" id="KW-1185">Reference proteome</keyword>
<dbReference type="InterPro" id="IPR035919">
    <property type="entry name" value="EAL_sf"/>
</dbReference>
<dbReference type="EMBL" id="BFAV01000162">
    <property type="protein sequence ID" value="GBF35407.1"/>
    <property type="molecule type" value="Genomic_DNA"/>
</dbReference>
<dbReference type="SUPFAM" id="SSF141868">
    <property type="entry name" value="EAL domain-like"/>
    <property type="match status" value="1"/>
</dbReference>
<dbReference type="InterPro" id="IPR001633">
    <property type="entry name" value="EAL_dom"/>
</dbReference>
<dbReference type="PANTHER" id="PTHR33121">
    <property type="entry name" value="CYCLIC DI-GMP PHOSPHODIESTERASE PDEF"/>
    <property type="match status" value="1"/>
</dbReference>
<reference evidence="3" key="1">
    <citation type="submission" date="2018-02" db="EMBL/GenBank/DDBJ databases">
        <title>Genome sequence of Desulfocucumis palustris strain NAW-5.</title>
        <authorList>
            <person name="Watanabe M."/>
            <person name="Kojima H."/>
            <person name="Fukui M."/>
        </authorList>
    </citation>
    <scope>NUCLEOTIDE SEQUENCE [LARGE SCALE GENOMIC DNA]</scope>
    <source>
        <strain evidence="3">NAW-5</strain>
    </source>
</reference>
<feature type="domain" description="EAL" evidence="1">
    <location>
        <begin position="1"/>
        <end position="243"/>
    </location>
</feature>
<dbReference type="InterPro" id="IPR050706">
    <property type="entry name" value="Cyclic-di-GMP_PDE-like"/>
</dbReference>
<dbReference type="OrthoDB" id="9813903at2"/>
<organism evidence="2 3">
    <name type="scientific">Desulfocucumis palustris</name>
    <dbReference type="NCBI Taxonomy" id="1898651"/>
    <lineage>
        <taxon>Bacteria</taxon>
        <taxon>Bacillati</taxon>
        <taxon>Bacillota</taxon>
        <taxon>Clostridia</taxon>
        <taxon>Eubacteriales</taxon>
        <taxon>Desulfocucumaceae</taxon>
        <taxon>Desulfocucumis</taxon>
    </lineage>
</organism>
<evidence type="ECO:0000259" key="1">
    <source>
        <dbReference type="PROSITE" id="PS50883"/>
    </source>
</evidence>
<gene>
    <name evidence="2" type="ORF">DCCM_4534</name>
</gene>
<dbReference type="Pfam" id="PF00563">
    <property type="entry name" value="EAL"/>
    <property type="match status" value="1"/>
</dbReference>
<dbReference type="PANTHER" id="PTHR33121:SF76">
    <property type="entry name" value="SIGNALING PROTEIN"/>
    <property type="match status" value="1"/>
</dbReference>
<name>A0A2L2XGD2_9FIRM</name>
<evidence type="ECO:0000313" key="3">
    <source>
        <dbReference type="Proteomes" id="UP000239549"/>
    </source>
</evidence>
<evidence type="ECO:0000313" key="2">
    <source>
        <dbReference type="EMBL" id="GBF35407.1"/>
    </source>
</evidence>
<dbReference type="AlphaFoldDB" id="A0A2L2XGD2"/>